<dbReference type="SUPFAM" id="SSF53850">
    <property type="entry name" value="Periplasmic binding protein-like II"/>
    <property type="match status" value="1"/>
</dbReference>
<dbReference type="InterPro" id="IPR042100">
    <property type="entry name" value="Bug_dom1"/>
</dbReference>
<feature type="signal peptide" evidence="2">
    <location>
        <begin position="1"/>
        <end position="20"/>
    </location>
</feature>
<proteinExistence type="inferred from homology"/>
<reference evidence="3 4" key="1">
    <citation type="submission" date="2023-08" db="EMBL/GenBank/DDBJ databases">
        <title>The draft genome sequence of Paracraurococcus sp. LOR1-02.</title>
        <authorList>
            <person name="Kingkaew E."/>
            <person name="Tanasupawat S."/>
        </authorList>
    </citation>
    <scope>NUCLEOTIDE SEQUENCE [LARGE SCALE GENOMIC DNA]</scope>
    <source>
        <strain evidence="3 4">LOR1-02</strain>
    </source>
</reference>
<feature type="chain" id="PRO_5047217870" evidence="2">
    <location>
        <begin position="21"/>
        <end position="321"/>
    </location>
</feature>
<dbReference type="PANTHER" id="PTHR42928:SF5">
    <property type="entry name" value="BLR1237 PROTEIN"/>
    <property type="match status" value="1"/>
</dbReference>
<protein>
    <submittedName>
        <fullName evidence="3">Tripartite tricarboxylate transporter substrate binding protein</fullName>
    </submittedName>
</protein>
<dbReference type="RefSeq" id="WP_305106479.1">
    <property type="nucleotide sequence ID" value="NZ_JAUTWS010000031.1"/>
</dbReference>
<dbReference type="EMBL" id="JAUTWS010000031">
    <property type="protein sequence ID" value="MDO9711622.1"/>
    <property type="molecule type" value="Genomic_DNA"/>
</dbReference>
<evidence type="ECO:0000256" key="1">
    <source>
        <dbReference type="ARBA" id="ARBA00006987"/>
    </source>
</evidence>
<organism evidence="3 4">
    <name type="scientific">Paracraurococcus lichenis</name>
    <dbReference type="NCBI Taxonomy" id="3064888"/>
    <lineage>
        <taxon>Bacteria</taxon>
        <taxon>Pseudomonadati</taxon>
        <taxon>Pseudomonadota</taxon>
        <taxon>Alphaproteobacteria</taxon>
        <taxon>Acetobacterales</taxon>
        <taxon>Roseomonadaceae</taxon>
        <taxon>Paracraurococcus</taxon>
    </lineage>
</organism>
<dbReference type="CDD" id="cd13578">
    <property type="entry name" value="PBP2_Bug27"/>
    <property type="match status" value="1"/>
</dbReference>
<evidence type="ECO:0000313" key="4">
    <source>
        <dbReference type="Proteomes" id="UP001243009"/>
    </source>
</evidence>
<keyword evidence="2" id="KW-0732">Signal</keyword>
<name>A0ABT9E624_9PROT</name>
<dbReference type="InterPro" id="IPR005064">
    <property type="entry name" value="BUG"/>
</dbReference>
<dbReference type="PIRSF" id="PIRSF017082">
    <property type="entry name" value="YflP"/>
    <property type="match status" value="1"/>
</dbReference>
<dbReference type="PANTHER" id="PTHR42928">
    <property type="entry name" value="TRICARBOXYLATE-BINDING PROTEIN"/>
    <property type="match status" value="1"/>
</dbReference>
<comment type="similarity">
    <text evidence="1">Belongs to the UPF0065 (bug) family.</text>
</comment>
<dbReference type="Gene3D" id="3.40.190.150">
    <property type="entry name" value="Bordetella uptake gene, domain 1"/>
    <property type="match status" value="1"/>
</dbReference>
<evidence type="ECO:0000313" key="3">
    <source>
        <dbReference type="EMBL" id="MDO9711622.1"/>
    </source>
</evidence>
<evidence type="ECO:0000256" key="2">
    <source>
        <dbReference type="SAM" id="SignalP"/>
    </source>
</evidence>
<keyword evidence="4" id="KW-1185">Reference proteome</keyword>
<gene>
    <name evidence="3" type="ORF">Q7A36_24960</name>
</gene>
<dbReference type="Gene3D" id="3.40.190.10">
    <property type="entry name" value="Periplasmic binding protein-like II"/>
    <property type="match status" value="1"/>
</dbReference>
<dbReference type="Proteomes" id="UP001243009">
    <property type="component" value="Unassembled WGS sequence"/>
</dbReference>
<dbReference type="Pfam" id="PF03401">
    <property type="entry name" value="TctC"/>
    <property type="match status" value="1"/>
</dbReference>
<sequence length="321" mass="33092">MIRLLASLLLLLAAAMPAAAQIEPGRPIRLIVGYGPGGSLDLVARVMAELVRDRLGAPVVVENRTGAGGIIGSDLVAKAPPDGHTLVMGGGGSHGVTPAVKRNLPFDPDRDFTAIARVADFANVMVVSAALPVRSVQEFVGWARAQRGGVNFGSSGVGTSIHLTGELFRLRTGLEMTHVPYRGSGGSSADLRAGQIQVIFDNLPSVIGQVQAGALRALAVTSATRAASLPEVPTMAEAGIADFVVTSWVGPFGPAGLSPATLAQLSRAFTEAAASPAGQERLRALGAVPAAEDAAAFDASWRQDMARWRRVVAEAGVPVEE</sequence>
<comment type="caution">
    <text evidence="3">The sequence shown here is derived from an EMBL/GenBank/DDBJ whole genome shotgun (WGS) entry which is preliminary data.</text>
</comment>
<accession>A0ABT9E624</accession>